<feature type="signal peptide" evidence="1">
    <location>
        <begin position="1"/>
        <end position="30"/>
    </location>
</feature>
<feature type="chain" id="PRO_5047434113" description="Ricin B lectin domain-containing protein" evidence="1">
    <location>
        <begin position="31"/>
        <end position="158"/>
    </location>
</feature>
<evidence type="ECO:0000256" key="1">
    <source>
        <dbReference type="SAM" id="SignalP"/>
    </source>
</evidence>
<proteinExistence type="predicted"/>
<dbReference type="RefSeq" id="WP_346163951.1">
    <property type="nucleotide sequence ID" value="NZ_BAAAOQ010000023.1"/>
</dbReference>
<keyword evidence="1" id="KW-0732">Signal</keyword>
<dbReference type="SUPFAM" id="SSF50370">
    <property type="entry name" value="Ricin B-like lectins"/>
    <property type="match status" value="1"/>
</dbReference>
<reference evidence="2 3" key="1">
    <citation type="journal article" date="2019" name="Int. J. Syst. Evol. Microbiol.">
        <title>The Global Catalogue of Microorganisms (GCM) 10K type strain sequencing project: providing services to taxonomists for standard genome sequencing and annotation.</title>
        <authorList>
            <consortium name="The Broad Institute Genomics Platform"/>
            <consortium name="The Broad Institute Genome Sequencing Center for Infectious Disease"/>
            <person name="Wu L."/>
            <person name="Ma J."/>
        </authorList>
    </citation>
    <scope>NUCLEOTIDE SEQUENCE [LARGE SCALE GENOMIC DNA]</scope>
    <source>
        <strain evidence="2 3">JCM 14924</strain>
    </source>
</reference>
<accession>A0ABN3BZJ7</accession>
<sequence>MKIFGKTAIMSGAALALAFTAIGPAPSANAGASTFRLKSAVTGKCLQWNGPNKNVTLEACKKKKSQYWGQVADHIASYADPYGNFCLGIYKKLEKPPVGRYCYDAPGTRGNDFRYNHKTYLAAAGPGYRPCNFKTVNKKVLCGKKTSSLKAMQWVVIA</sequence>
<evidence type="ECO:0000313" key="2">
    <source>
        <dbReference type="EMBL" id="GAA2202348.1"/>
    </source>
</evidence>
<dbReference type="Proteomes" id="UP001501391">
    <property type="component" value="Unassembled WGS sequence"/>
</dbReference>
<evidence type="ECO:0000313" key="3">
    <source>
        <dbReference type="Proteomes" id="UP001501391"/>
    </source>
</evidence>
<protein>
    <recommendedName>
        <fullName evidence="4">Ricin B lectin domain-containing protein</fullName>
    </recommendedName>
</protein>
<dbReference type="EMBL" id="BAAAOQ010000023">
    <property type="protein sequence ID" value="GAA2202348.1"/>
    <property type="molecule type" value="Genomic_DNA"/>
</dbReference>
<gene>
    <name evidence="2" type="ORF">GCM10009787_60960</name>
</gene>
<evidence type="ECO:0008006" key="4">
    <source>
        <dbReference type="Google" id="ProtNLM"/>
    </source>
</evidence>
<keyword evidence="3" id="KW-1185">Reference proteome</keyword>
<organism evidence="2 3">
    <name type="scientific">Streptomyces bangladeshensis</name>
    <dbReference type="NCBI Taxonomy" id="295352"/>
    <lineage>
        <taxon>Bacteria</taxon>
        <taxon>Bacillati</taxon>
        <taxon>Actinomycetota</taxon>
        <taxon>Actinomycetes</taxon>
        <taxon>Kitasatosporales</taxon>
        <taxon>Streptomycetaceae</taxon>
        <taxon>Streptomyces</taxon>
    </lineage>
</organism>
<comment type="caution">
    <text evidence="2">The sequence shown here is derived from an EMBL/GenBank/DDBJ whole genome shotgun (WGS) entry which is preliminary data.</text>
</comment>
<dbReference type="InterPro" id="IPR035992">
    <property type="entry name" value="Ricin_B-like_lectins"/>
</dbReference>
<name>A0ABN3BZJ7_9ACTN</name>